<sequence length="945" mass="103973">MSQVIEVRGAREHNLKNIDVVLPRNRLVVVTGPSGSGKSTLAFDTIYAEGQRRYVQSLSAYARQFLGVLNRPAVDDISGLSPAISIEQKGVSHNPRSTVGTVTEIYDYLRLLFGRAGTPYCPDCGCPVERHSLDEIVEHVLHSFEGERVEILAPLVKGKKGEHRNVFLRVRQKGYMRIRVDGTVLWLEEEISLDKNRRHSIEVVVDRLKAEKDRRDRLGEAVEAALSLSGGEVLLVIPGRAEELLTEKDVCTRCGFSLPEVEPRLFSFNAPQGACPDCSGLGSHEHFDEEMAVDPDRSVVDGALLPWKKNHYMLNRLTALATNQGWDLSRPYRSLPQAVREAILHGHPEKLDLTYRERGEEFPYRGRYEGLLVWLERRWSETESETVKEELAGFRAEDLCSACRGLRLRKEALAVRLGDYGIGDIVSMPVSEVLSVLRKISLAPAVAPVVAPVVEEVAKRLSFLVDVGVGYLTLHRRADTLSGGESQRIRLATQIGSKLSGVLYVLDEPTVGLHPRDTGRLLKTLLAIRDLGNTVLVVEHDRDTMIAADYIVEMGPGAGERGGFVVAAGTAQSLARGESLTAPYIKGETSGVVLPGGGRRRPQGWLTVRGAAEHNLSDIDVAFPLGTLTVLSGVSGSGKSTLLYDVLYKGLRRRMDRNFRGRAGRHRDIEGLEELKNVVLVDQSPIGRTPRSNPATYTGLFTPIRELFAQLPEAKIRGYGPGRFSFNVRGGRCEACGGDGVTRVSMLFMADVFVTCDVCGGRRFNRETLDIRYRGKTIADVLDMTVEEAALFFRDHRRIAHRLDVLAEAGLGYIRLGQSATTLSGGEAQRVKLATELGKRFNGQTLYLLDEPTTGLHYTDVAKLLRLLHRLVDQGNSVILIEHNLDVLASSDYIIDLGPEGGQGGGHLVAAGEPQSLLDVRGSFTAQHLRAFMEEQKGGLFAHVG</sequence>
<dbReference type="AlphaFoldDB" id="A0A9Q7EWR7"/>
<keyword evidence="2" id="KW-0963">Cytoplasm</keyword>
<evidence type="ECO:0000256" key="15">
    <source>
        <dbReference type="ARBA" id="ARBA00039316"/>
    </source>
</evidence>
<dbReference type="NCBIfam" id="NF001503">
    <property type="entry name" value="PRK00349.1"/>
    <property type="match status" value="1"/>
</dbReference>
<evidence type="ECO:0000256" key="6">
    <source>
        <dbReference type="ARBA" id="ARBA00022763"/>
    </source>
</evidence>
<dbReference type="CDD" id="cd03271">
    <property type="entry name" value="ABC_UvrA_II"/>
    <property type="match status" value="1"/>
</dbReference>
<gene>
    <name evidence="18" type="primary">uvrA</name>
    <name evidence="18" type="ORF">KAR29_06505</name>
</gene>
<keyword evidence="7" id="KW-0228">DNA excision</keyword>
<evidence type="ECO:0000256" key="12">
    <source>
        <dbReference type="ARBA" id="ARBA00023125"/>
    </source>
</evidence>
<dbReference type="GO" id="GO:0003677">
    <property type="term" value="F:DNA binding"/>
    <property type="evidence" value="ECO:0007669"/>
    <property type="project" value="UniProtKB-KW"/>
</dbReference>
<dbReference type="InterPro" id="IPR041552">
    <property type="entry name" value="UvrA_DNA-bd"/>
</dbReference>
<keyword evidence="11" id="KW-0267">Excision nuclease</keyword>
<dbReference type="KEGG" id="aram:KAR29_06505"/>
<evidence type="ECO:0000256" key="14">
    <source>
        <dbReference type="ARBA" id="ARBA00038000"/>
    </source>
</evidence>
<evidence type="ECO:0000256" key="13">
    <source>
        <dbReference type="ARBA" id="ARBA00023204"/>
    </source>
</evidence>
<evidence type="ECO:0000256" key="5">
    <source>
        <dbReference type="ARBA" id="ARBA00022741"/>
    </source>
</evidence>
<accession>A0A9Q7EWR7</accession>
<dbReference type="EMBL" id="CP072943">
    <property type="protein sequence ID" value="QTX33503.1"/>
    <property type="molecule type" value="Genomic_DNA"/>
</dbReference>
<feature type="domain" description="ABC transporter" evidence="17">
    <location>
        <begin position="600"/>
        <end position="930"/>
    </location>
</feature>
<organism evidence="18 19">
    <name type="scientific">Aminithiophilus ramosus</name>
    <dbReference type="NCBI Taxonomy" id="3029084"/>
    <lineage>
        <taxon>Bacteria</taxon>
        <taxon>Thermotogati</taxon>
        <taxon>Synergistota</taxon>
        <taxon>Synergistia</taxon>
        <taxon>Synergistales</taxon>
        <taxon>Aminithiophilaceae</taxon>
        <taxon>Aminithiophilus</taxon>
    </lineage>
</organism>
<name>A0A9Q7EWR7_9BACT</name>
<keyword evidence="18" id="KW-0378">Hydrolase</keyword>
<dbReference type="PANTHER" id="PTHR43152:SF3">
    <property type="entry name" value="UVRABC SYSTEM PROTEIN A"/>
    <property type="match status" value="1"/>
</dbReference>
<dbReference type="GO" id="GO:0004518">
    <property type="term" value="F:nuclease activity"/>
    <property type="evidence" value="ECO:0007669"/>
    <property type="project" value="UniProtKB-KW"/>
</dbReference>
<dbReference type="GO" id="GO:0016887">
    <property type="term" value="F:ATP hydrolysis activity"/>
    <property type="evidence" value="ECO:0007669"/>
    <property type="project" value="InterPro"/>
</dbReference>
<keyword evidence="4" id="KW-0677">Repeat</keyword>
<comment type="similarity">
    <text evidence="14">Belongs to the ABC transporter superfamily. UvrA family.</text>
</comment>
<dbReference type="SUPFAM" id="SSF52540">
    <property type="entry name" value="P-loop containing nucleoside triphosphate hydrolases"/>
    <property type="match status" value="2"/>
</dbReference>
<dbReference type="GO" id="GO:0006289">
    <property type="term" value="P:nucleotide-excision repair"/>
    <property type="evidence" value="ECO:0007669"/>
    <property type="project" value="InterPro"/>
</dbReference>
<keyword evidence="19" id="KW-1185">Reference proteome</keyword>
<dbReference type="FunFam" id="1.20.1580.10:FF:000002">
    <property type="entry name" value="UvrABC system protein A"/>
    <property type="match status" value="1"/>
</dbReference>
<evidence type="ECO:0000256" key="4">
    <source>
        <dbReference type="ARBA" id="ARBA00022737"/>
    </source>
</evidence>
<keyword evidence="6" id="KW-0227">DNA damage</keyword>
<evidence type="ECO:0000256" key="10">
    <source>
        <dbReference type="ARBA" id="ARBA00022840"/>
    </source>
</evidence>
<dbReference type="InterPro" id="IPR013815">
    <property type="entry name" value="ATP_grasp_subdomain_1"/>
</dbReference>
<dbReference type="Gene3D" id="1.20.1580.10">
    <property type="entry name" value="ABC transporter ATPase like domain"/>
    <property type="match status" value="2"/>
</dbReference>
<dbReference type="RefSeq" id="WP_274374790.1">
    <property type="nucleotide sequence ID" value="NZ_CP072943.1"/>
</dbReference>
<evidence type="ECO:0000256" key="2">
    <source>
        <dbReference type="ARBA" id="ARBA00022490"/>
    </source>
</evidence>
<dbReference type="InterPro" id="IPR003439">
    <property type="entry name" value="ABC_transporter-like_ATP-bd"/>
</dbReference>
<dbReference type="Pfam" id="PF17760">
    <property type="entry name" value="UvrA_inter"/>
    <property type="match status" value="1"/>
</dbReference>
<keyword evidence="8" id="KW-0863">Zinc-finger</keyword>
<dbReference type="InterPro" id="IPR017871">
    <property type="entry name" value="ABC_transporter-like_CS"/>
</dbReference>
<evidence type="ECO:0000313" key="19">
    <source>
        <dbReference type="Proteomes" id="UP000671879"/>
    </source>
</evidence>
<dbReference type="Proteomes" id="UP000671879">
    <property type="component" value="Chromosome"/>
</dbReference>
<keyword evidence="9" id="KW-0862">Zinc</keyword>
<keyword evidence="10" id="KW-0067">ATP-binding</keyword>
<keyword evidence="5" id="KW-0547">Nucleotide-binding</keyword>
<dbReference type="InterPro" id="IPR027417">
    <property type="entry name" value="P-loop_NTPase"/>
</dbReference>
<evidence type="ECO:0000256" key="1">
    <source>
        <dbReference type="ARBA" id="ARBA00004496"/>
    </source>
</evidence>
<evidence type="ECO:0000256" key="7">
    <source>
        <dbReference type="ARBA" id="ARBA00022769"/>
    </source>
</evidence>
<evidence type="ECO:0000256" key="11">
    <source>
        <dbReference type="ARBA" id="ARBA00022881"/>
    </source>
</evidence>
<reference evidence="19" key="1">
    <citation type="submission" date="2021-04" db="EMBL/GenBank/DDBJ databases">
        <title>A novel Synergistetes isolate from a pyrite-forming mixed culture.</title>
        <authorList>
            <person name="Bunk B."/>
            <person name="Sproer C."/>
            <person name="Spring S."/>
            <person name="Pester M."/>
        </authorList>
    </citation>
    <scope>NUCLEOTIDE SEQUENCE [LARGE SCALE GENOMIC DNA]</scope>
    <source>
        <strain evidence="19">J.5.4.2-T.3.5.2</strain>
    </source>
</reference>
<dbReference type="GO" id="GO:0005737">
    <property type="term" value="C:cytoplasm"/>
    <property type="evidence" value="ECO:0007669"/>
    <property type="project" value="UniProtKB-SubCell"/>
</dbReference>
<comment type="subcellular location">
    <subcellularLocation>
        <location evidence="1">Cytoplasm</location>
    </subcellularLocation>
</comment>
<evidence type="ECO:0000256" key="9">
    <source>
        <dbReference type="ARBA" id="ARBA00022833"/>
    </source>
</evidence>
<evidence type="ECO:0000313" key="18">
    <source>
        <dbReference type="EMBL" id="QTX33503.1"/>
    </source>
</evidence>
<dbReference type="Gene3D" id="3.40.50.300">
    <property type="entry name" value="P-loop containing nucleotide triphosphate hydrolases"/>
    <property type="match status" value="2"/>
</dbReference>
<dbReference type="PROSITE" id="PS00211">
    <property type="entry name" value="ABC_TRANSPORTER_1"/>
    <property type="match status" value="2"/>
</dbReference>
<protein>
    <recommendedName>
        <fullName evidence="15">UvrABC system protein A</fullName>
    </recommendedName>
    <alternativeName>
        <fullName evidence="16">Excinuclease ABC subunit A</fullName>
    </alternativeName>
</protein>
<dbReference type="Gene3D" id="3.30.1490.20">
    <property type="entry name" value="ATP-grasp fold, A domain"/>
    <property type="match status" value="1"/>
</dbReference>
<evidence type="ECO:0000256" key="16">
    <source>
        <dbReference type="ARBA" id="ARBA00042156"/>
    </source>
</evidence>
<dbReference type="PROSITE" id="PS50893">
    <property type="entry name" value="ABC_TRANSPORTER_2"/>
    <property type="match status" value="1"/>
</dbReference>
<dbReference type="InterPro" id="IPR003593">
    <property type="entry name" value="AAA+_ATPase"/>
</dbReference>
<evidence type="ECO:0000256" key="3">
    <source>
        <dbReference type="ARBA" id="ARBA00022723"/>
    </source>
</evidence>
<dbReference type="Gene3D" id="1.10.8.280">
    <property type="entry name" value="ABC transporter ATPase domain-like"/>
    <property type="match status" value="1"/>
</dbReference>
<dbReference type="InterPro" id="IPR041102">
    <property type="entry name" value="UvrA_inter"/>
</dbReference>
<dbReference type="InterPro" id="IPR004602">
    <property type="entry name" value="UvrA"/>
</dbReference>
<dbReference type="GO" id="GO:0005524">
    <property type="term" value="F:ATP binding"/>
    <property type="evidence" value="ECO:0007669"/>
    <property type="project" value="UniProtKB-KW"/>
</dbReference>
<evidence type="ECO:0000259" key="17">
    <source>
        <dbReference type="PROSITE" id="PS50893"/>
    </source>
</evidence>
<dbReference type="SMART" id="SM00382">
    <property type="entry name" value="AAA"/>
    <property type="match status" value="2"/>
</dbReference>
<evidence type="ECO:0000256" key="8">
    <source>
        <dbReference type="ARBA" id="ARBA00022771"/>
    </source>
</evidence>
<dbReference type="GO" id="GO:0009380">
    <property type="term" value="C:excinuclease repair complex"/>
    <property type="evidence" value="ECO:0007669"/>
    <property type="project" value="InterPro"/>
</dbReference>
<dbReference type="GO" id="GO:0008270">
    <property type="term" value="F:zinc ion binding"/>
    <property type="evidence" value="ECO:0007669"/>
    <property type="project" value="UniProtKB-KW"/>
</dbReference>
<keyword evidence="12" id="KW-0238">DNA-binding</keyword>
<dbReference type="PANTHER" id="PTHR43152">
    <property type="entry name" value="UVRABC SYSTEM PROTEIN A"/>
    <property type="match status" value="1"/>
</dbReference>
<dbReference type="NCBIfam" id="TIGR00630">
    <property type="entry name" value="uvra"/>
    <property type="match status" value="1"/>
</dbReference>
<proteinExistence type="inferred from homology"/>
<keyword evidence="3" id="KW-0479">Metal-binding</keyword>
<keyword evidence="13" id="KW-0234">DNA repair</keyword>
<dbReference type="Pfam" id="PF17755">
    <property type="entry name" value="UvrA_DNA-bind"/>
    <property type="match status" value="1"/>
</dbReference>